<evidence type="ECO:0000313" key="8">
    <source>
        <dbReference type="Proteomes" id="UP000095009"/>
    </source>
</evidence>
<dbReference type="OrthoDB" id="268928at2759"/>
<dbReference type="GO" id="GO:0032511">
    <property type="term" value="P:late endosome to vacuole transport via multivesicular body sorting pathway"/>
    <property type="evidence" value="ECO:0007669"/>
    <property type="project" value="EnsemblFungi"/>
</dbReference>
<gene>
    <name evidence="7" type="ORF">NADFUDRAFT_51973</name>
</gene>
<dbReference type="STRING" id="857566.A0A1E3PIX8"/>
<dbReference type="GO" id="GO:0000329">
    <property type="term" value="C:fungal-type vacuole membrane"/>
    <property type="evidence" value="ECO:0007669"/>
    <property type="project" value="EnsemblFungi"/>
</dbReference>
<protein>
    <submittedName>
        <fullName evidence="7">UPF0220-domain-containing protein</fullName>
    </submittedName>
</protein>
<name>A0A1E3PIX8_9ASCO</name>
<dbReference type="InterPro" id="IPR007919">
    <property type="entry name" value="UPF0220"/>
</dbReference>
<proteinExistence type="inferred from homology"/>
<dbReference type="PANTHER" id="PTHR13180">
    <property type="entry name" value="SMALL MEMBRANE PROTEIN-RELATED"/>
    <property type="match status" value="1"/>
</dbReference>
<sequence length="187" mass="20234">MFEEYNTSSSAFRLPFRLPKLSVSVFRTLGVYFSGALFGLGFYILLNASLYSHFLNGSNIHMRFFPDWMPLVLSIMGMIIINTIDKGHLQAALSSGDSILGGGAMGDGSGSERSIKIVLFMGFALLAGGVSGSVSVLVLKYIVAKANWQTLSMGIANVACNVCIMISCVILWACQNVEEEYSYSLAL</sequence>
<dbReference type="GO" id="GO:0034424">
    <property type="term" value="C:Vps55/Vps68 complex"/>
    <property type="evidence" value="ECO:0007669"/>
    <property type="project" value="EnsemblFungi"/>
</dbReference>
<dbReference type="AlphaFoldDB" id="A0A1E3PIX8"/>
<evidence type="ECO:0000256" key="6">
    <source>
        <dbReference type="SAM" id="Phobius"/>
    </source>
</evidence>
<dbReference type="EMBL" id="KV454410">
    <property type="protein sequence ID" value="ODQ65379.1"/>
    <property type="molecule type" value="Genomic_DNA"/>
</dbReference>
<feature type="transmembrane region" description="Helical" evidence="6">
    <location>
        <begin position="151"/>
        <end position="173"/>
    </location>
</feature>
<dbReference type="Pfam" id="PF05255">
    <property type="entry name" value="UPF0220"/>
    <property type="match status" value="1"/>
</dbReference>
<evidence type="ECO:0000313" key="7">
    <source>
        <dbReference type="EMBL" id="ODQ65379.1"/>
    </source>
</evidence>
<keyword evidence="5 6" id="KW-0472">Membrane</keyword>
<keyword evidence="8" id="KW-1185">Reference proteome</keyword>
<keyword evidence="3 6" id="KW-0812">Transmembrane</keyword>
<accession>A0A1E3PIX8</accession>
<evidence type="ECO:0000256" key="4">
    <source>
        <dbReference type="ARBA" id="ARBA00022989"/>
    </source>
</evidence>
<organism evidence="7 8">
    <name type="scientific">Nadsonia fulvescens var. elongata DSM 6958</name>
    <dbReference type="NCBI Taxonomy" id="857566"/>
    <lineage>
        <taxon>Eukaryota</taxon>
        <taxon>Fungi</taxon>
        <taxon>Dikarya</taxon>
        <taxon>Ascomycota</taxon>
        <taxon>Saccharomycotina</taxon>
        <taxon>Dipodascomycetes</taxon>
        <taxon>Dipodascales</taxon>
        <taxon>Dipodascales incertae sedis</taxon>
        <taxon>Nadsonia</taxon>
    </lineage>
</organism>
<comment type="subcellular location">
    <subcellularLocation>
        <location evidence="1">Membrane</location>
        <topology evidence="1">Multi-pass membrane protein</topology>
    </subcellularLocation>
</comment>
<dbReference type="Proteomes" id="UP000095009">
    <property type="component" value="Unassembled WGS sequence"/>
</dbReference>
<feature type="transmembrane region" description="Helical" evidence="6">
    <location>
        <begin position="117"/>
        <end position="139"/>
    </location>
</feature>
<reference evidence="7 8" key="1">
    <citation type="journal article" date="2016" name="Proc. Natl. Acad. Sci. U.S.A.">
        <title>Comparative genomics of biotechnologically important yeasts.</title>
        <authorList>
            <person name="Riley R."/>
            <person name="Haridas S."/>
            <person name="Wolfe K.H."/>
            <person name="Lopes M.R."/>
            <person name="Hittinger C.T."/>
            <person name="Goeker M."/>
            <person name="Salamov A.A."/>
            <person name="Wisecaver J.H."/>
            <person name="Long T.M."/>
            <person name="Calvey C.H."/>
            <person name="Aerts A.L."/>
            <person name="Barry K.W."/>
            <person name="Choi C."/>
            <person name="Clum A."/>
            <person name="Coughlan A.Y."/>
            <person name="Deshpande S."/>
            <person name="Douglass A.P."/>
            <person name="Hanson S.J."/>
            <person name="Klenk H.-P."/>
            <person name="LaButti K.M."/>
            <person name="Lapidus A."/>
            <person name="Lindquist E.A."/>
            <person name="Lipzen A.M."/>
            <person name="Meier-Kolthoff J.P."/>
            <person name="Ohm R.A."/>
            <person name="Otillar R.P."/>
            <person name="Pangilinan J.L."/>
            <person name="Peng Y."/>
            <person name="Rokas A."/>
            <person name="Rosa C.A."/>
            <person name="Scheuner C."/>
            <person name="Sibirny A.A."/>
            <person name="Slot J.C."/>
            <person name="Stielow J.B."/>
            <person name="Sun H."/>
            <person name="Kurtzman C.P."/>
            <person name="Blackwell M."/>
            <person name="Grigoriev I.V."/>
            <person name="Jeffries T.W."/>
        </authorList>
    </citation>
    <scope>NUCLEOTIDE SEQUENCE [LARGE SCALE GENOMIC DNA]</scope>
    <source>
        <strain evidence="7 8">DSM 6958</strain>
    </source>
</reference>
<feature type="transmembrane region" description="Helical" evidence="6">
    <location>
        <begin position="29"/>
        <end position="52"/>
    </location>
</feature>
<evidence type="ECO:0000256" key="3">
    <source>
        <dbReference type="ARBA" id="ARBA00022692"/>
    </source>
</evidence>
<comment type="similarity">
    <text evidence="2">Belongs to the UPF0220 family.</text>
</comment>
<evidence type="ECO:0000256" key="5">
    <source>
        <dbReference type="ARBA" id="ARBA00023136"/>
    </source>
</evidence>
<evidence type="ECO:0000256" key="1">
    <source>
        <dbReference type="ARBA" id="ARBA00004141"/>
    </source>
</evidence>
<feature type="transmembrane region" description="Helical" evidence="6">
    <location>
        <begin position="64"/>
        <end position="84"/>
    </location>
</feature>
<keyword evidence="4 6" id="KW-1133">Transmembrane helix</keyword>
<evidence type="ECO:0000256" key="2">
    <source>
        <dbReference type="ARBA" id="ARBA00005335"/>
    </source>
</evidence>